<evidence type="ECO:0000313" key="4">
    <source>
        <dbReference type="Proteomes" id="UP001066276"/>
    </source>
</evidence>
<dbReference type="Proteomes" id="UP001066276">
    <property type="component" value="Chromosome 11"/>
</dbReference>
<feature type="domain" description="Ig-like" evidence="2">
    <location>
        <begin position="3"/>
        <end position="115"/>
    </location>
</feature>
<dbReference type="PROSITE" id="PS50835">
    <property type="entry name" value="IG_LIKE"/>
    <property type="match status" value="1"/>
</dbReference>
<dbReference type="SUPFAM" id="SSF48726">
    <property type="entry name" value="Immunoglobulin"/>
    <property type="match status" value="1"/>
</dbReference>
<dbReference type="AlphaFoldDB" id="A0AAV7LQ55"/>
<reference evidence="3" key="1">
    <citation type="journal article" date="2022" name="bioRxiv">
        <title>Sequencing and chromosome-scale assembly of the giantPleurodeles waltlgenome.</title>
        <authorList>
            <person name="Brown T."/>
            <person name="Elewa A."/>
            <person name="Iarovenko S."/>
            <person name="Subramanian E."/>
            <person name="Araus A.J."/>
            <person name="Petzold A."/>
            <person name="Susuki M."/>
            <person name="Suzuki K.-i.T."/>
            <person name="Hayashi T."/>
            <person name="Toyoda A."/>
            <person name="Oliveira C."/>
            <person name="Osipova E."/>
            <person name="Leigh N.D."/>
            <person name="Simon A."/>
            <person name="Yun M.H."/>
        </authorList>
    </citation>
    <scope>NUCLEOTIDE SEQUENCE</scope>
    <source>
        <strain evidence="3">20211129_DDA</strain>
        <tissue evidence="3">Liver</tissue>
    </source>
</reference>
<proteinExistence type="predicted"/>
<dbReference type="EMBL" id="JANPWB010000015">
    <property type="protein sequence ID" value="KAJ1093696.1"/>
    <property type="molecule type" value="Genomic_DNA"/>
</dbReference>
<accession>A0AAV7LQ55</accession>
<dbReference type="InterPro" id="IPR050150">
    <property type="entry name" value="IgV_Light_Chain"/>
</dbReference>
<dbReference type="SMART" id="SM00409">
    <property type="entry name" value="IG"/>
    <property type="match status" value="1"/>
</dbReference>
<dbReference type="InterPro" id="IPR003599">
    <property type="entry name" value="Ig_sub"/>
</dbReference>
<organism evidence="3 4">
    <name type="scientific">Pleurodeles waltl</name>
    <name type="common">Iberian ribbed newt</name>
    <dbReference type="NCBI Taxonomy" id="8319"/>
    <lineage>
        <taxon>Eukaryota</taxon>
        <taxon>Metazoa</taxon>
        <taxon>Chordata</taxon>
        <taxon>Craniata</taxon>
        <taxon>Vertebrata</taxon>
        <taxon>Euteleostomi</taxon>
        <taxon>Amphibia</taxon>
        <taxon>Batrachia</taxon>
        <taxon>Caudata</taxon>
        <taxon>Salamandroidea</taxon>
        <taxon>Salamandridae</taxon>
        <taxon>Pleurodelinae</taxon>
        <taxon>Pleurodeles</taxon>
    </lineage>
</organism>
<dbReference type="PANTHER" id="PTHR23267">
    <property type="entry name" value="IMMUNOGLOBULIN LIGHT CHAIN"/>
    <property type="match status" value="1"/>
</dbReference>
<feature type="signal peptide" evidence="1">
    <location>
        <begin position="1"/>
        <end position="19"/>
    </location>
</feature>
<dbReference type="Gene3D" id="2.60.40.10">
    <property type="entry name" value="Immunoglobulins"/>
    <property type="match status" value="1"/>
</dbReference>
<protein>
    <recommendedName>
        <fullName evidence="2">Ig-like domain-containing protein</fullName>
    </recommendedName>
</protein>
<dbReference type="SMART" id="SM00406">
    <property type="entry name" value="IGv"/>
    <property type="match status" value="1"/>
</dbReference>
<evidence type="ECO:0000256" key="1">
    <source>
        <dbReference type="SAM" id="SignalP"/>
    </source>
</evidence>
<feature type="chain" id="PRO_5043798568" description="Ig-like domain-containing protein" evidence="1">
    <location>
        <begin position="20"/>
        <end position="124"/>
    </location>
</feature>
<dbReference type="InterPro" id="IPR013106">
    <property type="entry name" value="Ig_V-set"/>
</dbReference>
<evidence type="ECO:0000313" key="3">
    <source>
        <dbReference type="EMBL" id="KAJ1093696.1"/>
    </source>
</evidence>
<keyword evidence="4" id="KW-1185">Reference proteome</keyword>
<name>A0AAV7LQ55_PLEWA</name>
<comment type="caution">
    <text evidence="3">The sequence shown here is derived from an EMBL/GenBank/DDBJ whole genome shotgun (WGS) entry which is preliminary data.</text>
</comment>
<dbReference type="InterPro" id="IPR013783">
    <property type="entry name" value="Ig-like_fold"/>
</dbReference>
<dbReference type="Pfam" id="PF07686">
    <property type="entry name" value="V-set"/>
    <property type="match status" value="1"/>
</dbReference>
<dbReference type="InterPro" id="IPR007110">
    <property type="entry name" value="Ig-like_dom"/>
</dbReference>
<sequence length="124" mass="13258">MTPFTLTFGLLALLTGTWAQHSVTQEPSVTATAGQTVKLSCTLGGGLTVSSNCVWFFQQKLEQIPRNLLYYCTESNKGKLSGVPDRFVGSASGSVGYLTINGVQTEDDADYYCAAWTGSQCTVV</sequence>
<dbReference type="InterPro" id="IPR036179">
    <property type="entry name" value="Ig-like_dom_sf"/>
</dbReference>
<keyword evidence="1" id="KW-0732">Signal</keyword>
<evidence type="ECO:0000259" key="2">
    <source>
        <dbReference type="PROSITE" id="PS50835"/>
    </source>
</evidence>
<gene>
    <name evidence="3" type="ORF">NDU88_006792</name>
</gene>